<comment type="caution">
    <text evidence="1">The sequence shown here is derived from an EMBL/GenBank/DDBJ whole genome shotgun (WGS) entry which is preliminary data.</text>
</comment>
<organism evidence="1 2">
    <name type="scientific">Dallia pectoralis</name>
    <name type="common">Alaska blackfish</name>
    <dbReference type="NCBI Taxonomy" id="75939"/>
    <lineage>
        <taxon>Eukaryota</taxon>
        <taxon>Metazoa</taxon>
        <taxon>Chordata</taxon>
        <taxon>Craniata</taxon>
        <taxon>Vertebrata</taxon>
        <taxon>Euteleostomi</taxon>
        <taxon>Actinopterygii</taxon>
        <taxon>Neopterygii</taxon>
        <taxon>Teleostei</taxon>
        <taxon>Protacanthopterygii</taxon>
        <taxon>Esociformes</taxon>
        <taxon>Umbridae</taxon>
        <taxon>Dallia</taxon>
    </lineage>
</organism>
<proteinExistence type="predicted"/>
<dbReference type="EMBL" id="CM055756">
    <property type="protein sequence ID" value="KAJ7989356.1"/>
    <property type="molecule type" value="Genomic_DNA"/>
</dbReference>
<evidence type="ECO:0000313" key="2">
    <source>
        <dbReference type="Proteomes" id="UP001157502"/>
    </source>
</evidence>
<gene>
    <name evidence="1" type="ORF">DPEC_G00303680</name>
</gene>
<reference evidence="1" key="1">
    <citation type="submission" date="2021-05" db="EMBL/GenBank/DDBJ databases">
        <authorList>
            <person name="Pan Q."/>
            <person name="Jouanno E."/>
            <person name="Zahm M."/>
            <person name="Klopp C."/>
            <person name="Cabau C."/>
            <person name="Louis A."/>
            <person name="Berthelot C."/>
            <person name="Parey E."/>
            <person name="Roest Crollius H."/>
            <person name="Montfort J."/>
            <person name="Robinson-Rechavi M."/>
            <person name="Bouchez O."/>
            <person name="Lampietro C."/>
            <person name="Lopez Roques C."/>
            <person name="Donnadieu C."/>
            <person name="Postlethwait J."/>
            <person name="Bobe J."/>
            <person name="Dillon D."/>
            <person name="Chandos A."/>
            <person name="von Hippel F."/>
            <person name="Guiguen Y."/>
        </authorList>
    </citation>
    <scope>NUCLEOTIDE SEQUENCE</scope>
    <source>
        <strain evidence="1">YG-Jan2019</strain>
    </source>
</reference>
<sequence>MQSLDVRSLTQPLGIIRMVEVVLTCICFGLVASTGHNDSTHWAWCMFTWCFCCFFSLFILIMEFTRFSAKVPISWDDFTTAFAMLATLMCFTSSIIYPSFFTCATCYRQISATVVSLFGFGVYAGEVALTRFRPGEISGFLSTVPGLLKILETFVACIIFTSLDPTKISEYPGLQWCVAVYSLCFIFALVIIILTVGQLLSVFSISFDKLLTVYNVLASMMYMTAVVIWPLYSFQNNSRPIPCKLPCPWDNLVVVTFMTVINLAVYILDTVYSIKVVFFTQDQE</sequence>
<evidence type="ECO:0000313" key="1">
    <source>
        <dbReference type="EMBL" id="KAJ7989356.1"/>
    </source>
</evidence>
<keyword evidence="2" id="KW-1185">Reference proteome</keyword>
<accession>A0ACC2FDD1</accession>
<dbReference type="Proteomes" id="UP001157502">
    <property type="component" value="Chromosome 29"/>
</dbReference>
<name>A0ACC2FDD1_DALPE</name>
<protein>
    <submittedName>
        <fullName evidence="1">Uncharacterized protein</fullName>
    </submittedName>
</protein>